<dbReference type="Pfam" id="PF00107">
    <property type="entry name" value="ADH_zinc_N"/>
    <property type="match status" value="1"/>
</dbReference>
<keyword evidence="5" id="KW-0560">Oxidoreductase</keyword>
<dbReference type="Proteomes" id="UP000774617">
    <property type="component" value="Unassembled WGS sequence"/>
</dbReference>
<evidence type="ECO:0000256" key="2">
    <source>
        <dbReference type="ARBA" id="ARBA00008072"/>
    </source>
</evidence>
<dbReference type="SUPFAM" id="SSF51735">
    <property type="entry name" value="NAD(P)-binding Rossmann-fold domains"/>
    <property type="match status" value="1"/>
</dbReference>
<keyword evidence="3 7" id="KW-0479">Metal-binding</keyword>
<reference evidence="10 11" key="1">
    <citation type="journal article" date="2021" name="Nat. Commun.">
        <title>Genetic determinants of endophytism in the Arabidopsis root mycobiome.</title>
        <authorList>
            <person name="Mesny F."/>
            <person name="Miyauchi S."/>
            <person name="Thiergart T."/>
            <person name="Pickel B."/>
            <person name="Atanasova L."/>
            <person name="Karlsson M."/>
            <person name="Huettel B."/>
            <person name="Barry K.W."/>
            <person name="Haridas S."/>
            <person name="Chen C."/>
            <person name="Bauer D."/>
            <person name="Andreopoulos W."/>
            <person name="Pangilinan J."/>
            <person name="LaButti K."/>
            <person name="Riley R."/>
            <person name="Lipzen A."/>
            <person name="Clum A."/>
            <person name="Drula E."/>
            <person name="Henrissat B."/>
            <person name="Kohler A."/>
            <person name="Grigoriev I.V."/>
            <person name="Martin F.M."/>
            <person name="Hacquard S."/>
        </authorList>
    </citation>
    <scope>NUCLEOTIDE SEQUENCE [LARGE SCALE GENOMIC DNA]</scope>
    <source>
        <strain evidence="10 11">MPI-SDFR-AT-0080</strain>
    </source>
</reference>
<comment type="similarity">
    <text evidence="2 7">Belongs to the zinc-containing alcohol dehydrogenase family.</text>
</comment>
<dbReference type="InterPro" id="IPR013149">
    <property type="entry name" value="ADH-like_C"/>
</dbReference>
<dbReference type="Gene3D" id="3.40.50.720">
    <property type="entry name" value="NAD(P)-binding Rossmann-like Domain"/>
    <property type="match status" value="1"/>
</dbReference>
<comment type="caution">
    <text evidence="10">The sequence shown here is derived from an EMBL/GenBank/DDBJ whole genome shotgun (WGS) entry which is preliminary data.</text>
</comment>
<feature type="domain" description="Alcohol dehydrogenase-like N-terminal" evidence="9">
    <location>
        <begin position="36"/>
        <end position="142"/>
    </location>
</feature>
<organism evidence="10 11">
    <name type="scientific">Macrophomina phaseolina</name>
    <dbReference type="NCBI Taxonomy" id="35725"/>
    <lineage>
        <taxon>Eukaryota</taxon>
        <taxon>Fungi</taxon>
        <taxon>Dikarya</taxon>
        <taxon>Ascomycota</taxon>
        <taxon>Pezizomycotina</taxon>
        <taxon>Dothideomycetes</taxon>
        <taxon>Dothideomycetes incertae sedis</taxon>
        <taxon>Botryosphaeriales</taxon>
        <taxon>Botryosphaeriaceae</taxon>
        <taxon>Macrophomina</taxon>
    </lineage>
</organism>
<evidence type="ECO:0000256" key="6">
    <source>
        <dbReference type="ARBA" id="ARBA00023027"/>
    </source>
</evidence>
<feature type="domain" description="Alcohol dehydrogenase-like C-terminal" evidence="8">
    <location>
        <begin position="189"/>
        <end position="263"/>
    </location>
</feature>
<dbReference type="InterPro" id="IPR011032">
    <property type="entry name" value="GroES-like_sf"/>
</dbReference>
<keyword evidence="4 7" id="KW-0862">Zinc</keyword>
<evidence type="ECO:0000313" key="11">
    <source>
        <dbReference type="Proteomes" id="UP000774617"/>
    </source>
</evidence>
<dbReference type="PANTHER" id="PTHR42813">
    <property type="entry name" value="ZINC-TYPE ALCOHOL DEHYDROGENASE-LIKE"/>
    <property type="match status" value="1"/>
</dbReference>
<dbReference type="SUPFAM" id="SSF50129">
    <property type="entry name" value="GroES-like"/>
    <property type="match status" value="1"/>
</dbReference>
<dbReference type="InterPro" id="IPR013154">
    <property type="entry name" value="ADH-like_N"/>
</dbReference>
<evidence type="ECO:0000259" key="8">
    <source>
        <dbReference type="Pfam" id="PF00107"/>
    </source>
</evidence>
<evidence type="ECO:0000313" key="10">
    <source>
        <dbReference type="EMBL" id="KAH7007916.1"/>
    </source>
</evidence>
<name>A0ABQ8FPN6_9PEZI</name>
<dbReference type="Pfam" id="PF08240">
    <property type="entry name" value="ADH_N"/>
    <property type="match status" value="1"/>
</dbReference>
<gene>
    <name evidence="10" type="ORF">B0J12DRAFT_587413</name>
</gene>
<dbReference type="PROSITE" id="PS00059">
    <property type="entry name" value="ADH_ZINC"/>
    <property type="match status" value="1"/>
</dbReference>
<dbReference type="CDD" id="cd08282">
    <property type="entry name" value="PFDH_like"/>
    <property type="match status" value="1"/>
</dbReference>
<evidence type="ECO:0000259" key="9">
    <source>
        <dbReference type="Pfam" id="PF08240"/>
    </source>
</evidence>
<evidence type="ECO:0000256" key="1">
    <source>
        <dbReference type="ARBA" id="ARBA00001947"/>
    </source>
</evidence>
<comment type="cofactor">
    <cofactor evidence="1 7">
        <name>Zn(2+)</name>
        <dbReference type="ChEBI" id="CHEBI:29105"/>
    </cofactor>
</comment>
<evidence type="ECO:0000256" key="4">
    <source>
        <dbReference type="ARBA" id="ARBA00022833"/>
    </source>
</evidence>
<dbReference type="Gene3D" id="3.90.180.10">
    <property type="entry name" value="Medium-chain alcohol dehydrogenases, catalytic domain"/>
    <property type="match status" value="1"/>
</dbReference>
<evidence type="ECO:0008006" key="12">
    <source>
        <dbReference type="Google" id="ProtNLM"/>
    </source>
</evidence>
<evidence type="ECO:0000256" key="5">
    <source>
        <dbReference type="ARBA" id="ARBA00023002"/>
    </source>
</evidence>
<evidence type="ECO:0000256" key="3">
    <source>
        <dbReference type="ARBA" id="ARBA00022723"/>
    </source>
</evidence>
<dbReference type="PANTHER" id="PTHR42813:SF3">
    <property type="entry name" value="GLUTATHIONE-INDEPENDENT FORMALDEHYDE DEHYDROGENASE"/>
    <property type="match status" value="1"/>
</dbReference>
<accession>A0ABQ8FPN6</accession>
<keyword evidence="6" id="KW-0520">NAD</keyword>
<sequence>MTSLNTSLPATMRGVAFSGPWNVTVQDFPTPQIISPGDAIVRITTSAICGSDLFSYRGFSADQDPFIIGHEAIGYIEQIGSGVSSLAVGDYVVIPDNVNHGQLQMEPEMPIAYGGGAYSPGIGGLQAEYARVPAAEANLIPVPLSRNSTNATLEHSYLMAGDIWATGWTALDWSGFQPGDTVAVFGAGPVGILAAYSAVLRGASRVYSVDHVAARLELAESIGAIPINFVESNPVEQILAYEPTGVMRSVDCVGMEALNANLEFEPAIVTQQMVEVTHFEGGIGQIGVQTFQEGTYAAEHHSVLSPNISFPLSNFWTKSLSFRGGVVPPQRVAPHLVELIANGMADTSFIVSAIIGIEEAPEYYARFNRTEETKVLISFY</sequence>
<keyword evidence="11" id="KW-1185">Reference proteome</keyword>
<protein>
    <recommendedName>
        <fullName evidence="12">Alcohol dehydrogenase superfamily zinc-containing</fullName>
    </recommendedName>
</protein>
<evidence type="ECO:0000256" key="7">
    <source>
        <dbReference type="RuleBase" id="RU361277"/>
    </source>
</evidence>
<proteinExistence type="inferred from homology"/>
<dbReference type="InterPro" id="IPR036291">
    <property type="entry name" value="NAD(P)-bd_dom_sf"/>
</dbReference>
<dbReference type="InterPro" id="IPR002328">
    <property type="entry name" value="ADH_Zn_CS"/>
</dbReference>
<dbReference type="EMBL" id="JAGTJR010000122">
    <property type="protein sequence ID" value="KAH7007916.1"/>
    <property type="molecule type" value="Genomic_DNA"/>
</dbReference>